<evidence type="ECO:0008006" key="3">
    <source>
        <dbReference type="Google" id="ProtNLM"/>
    </source>
</evidence>
<proteinExistence type="predicted"/>
<comment type="caution">
    <text evidence="1">The sequence shown here is derived from an EMBL/GenBank/DDBJ whole genome shotgun (WGS) entry which is preliminary data.</text>
</comment>
<dbReference type="EMBL" id="JFKA01000001">
    <property type="protein sequence ID" value="OSQ40769.1"/>
    <property type="molecule type" value="Genomic_DNA"/>
</dbReference>
<reference evidence="1 2" key="1">
    <citation type="submission" date="2014-03" db="EMBL/GenBank/DDBJ databases">
        <title>The draft genome sequence of Thalassospira mesophila JCM 18969.</title>
        <authorList>
            <person name="Lai Q."/>
            <person name="Shao Z."/>
        </authorList>
    </citation>
    <scope>NUCLEOTIDE SEQUENCE [LARGE SCALE GENOMIC DNA]</scope>
    <source>
        <strain evidence="1 2">JCM 18969</strain>
    </source>
</reference>
<dbReference type="STRING" id="1293891.TMES_03525"/>
<accession>A0A1Y2L7G7</accession>
<dbReference type="AlphaFoldDB" id="A0A1Y2L7G7"/>
<keyword evidence="2" id="KW-1185">Reference proteome</keyword>
<evidence type="ECO:0000313" key="1">
    <source>
        <dbReference type="EMBL" id="OSQ40769.1"/>
    </source>
</evidence>
<evidence type="ECO:0000313" key="2">
    <source>
        <dbReference type="Proteomes" id="UP000193391"/>
    </source>
</evidence>
<gene>
    <name evidence="1" type="ORF">TMES_03525</name>
</gene>
<sequence>METVTKGKKMERQIFKGFPIYDQVAFATLEQLFEENRGLVMASLPWLVAELIEDFGFRAALEFVYCHGGRKIYLRNDRADLARKMDLNISQKLHERILNLSSSSGYVEIPSPWGVSESIRRALIMGDFSKGMNREEIRQTYGLSSRALTNIFSVNKH</sequence>
<protein>
    <recommendedName>
        <fullName evidence="3">Mor transcription activator domain-containing protein</fullName>
    </recommendedName>
</protein>
<organism evidence="1 2">
    <name type="scientific">Thalassospira mesophila</name>
    <dbReference type="NCBI Taxonomy" id="1293891"/>
    <lineage>
        <taxon>Bacteria</taxon>
        <taxon>Pseudomonadati</taxon>
        <taxon>Pseudomonadota</taxon>
        <taxon>Alphaproteobacteria</taxon>
        <taxon>Rhodospirillales</taxon>
        <taxon>Thalassospiraceae</taxon>
        <taxon>Thalassospira</taxon>
    </lineage>
</organism>
<dbReference type="Proteomes" id="UP000193391">
    <property type="component" value="Unassembled WGS sequence"/>
</dbReference>
<name>A0A1Y2L7G7_9PROT</name>